<feature type="transmembrane region" description="Helical" evidence="2">
    <location>
        <begin position="45"/>
        <end position="66"/>
    </location>
</feature>
<protein>
    <submittedName>
        <fullName evidence="3">Uncharacterized protein</fullName>
    </submittedName>
</protein>
<reference evidence="3" key="1">
    <citation type="submission" date="2023-04" db="EMBL/GenBank/DDBJ databases">
        <title>Black Yeasts Isolated from many extreme environments.</title>
        <authorList>
            <person name="Coleine C."/>
            <person name="Stajich J.E."/>
            <person name="Selbmann L."/>
        </authorList>
    </citation>
    <scope>NUCLEOTIDE SEQUENCE</scope>
    <source>
        <strain evidence="3">CCFEE 5312</strain>
    </source>
</reference>
<dbReference type="EMBL" id="JAWDJX010000003">
    <property type="protein sequence ID" value="KAK3057437.1"/>
    <property type="molecule type" value="Genomic_DNA"/>
</dbReference>
<name>A0AAJ0LW28_9PEZI</name>
<dbReference type="Proteomes" id="UP001271007">
    <property type="component" value="Unassembled WGS sequence"/>
</dbReference>
<dbReference type="AlphaFoldDB" id="A0AAJ0LW28"/>
<organism evidence="3 4">
    <name type="scientific">Extremus antarcticus</name>
    <dbReference type="NCBI Taxonomy" id="702011"/>
    <lineage>
        <taxon>Eukaryota</taxon>
        <taxon>Fungi</taxon>
        <taxon>Dikarya</taxon>
        <taxon>Ascomycota</taxon>
        <taxon>Pezizomycotina</taxon>
        <taxon>Dothideomycetes</taxon>
        <taxon>Dothideomycetidae</taxon>
        <taxon>Mycosphaerellales</taxon>
        <taxon>Extremaceae</taxon>
        <taxon>Extremus</taxon>
    </lineage>
</organism>
<keyword evidence="2" id="KW-0472">Membrane</keyword>
<evidence type="ECO:0000313" key="3">
    <source>
        <dbReference type="EMBL" id="KAK3057437.1"/>
    </source>
</evidence>
<keyword evidence="4" id="KW-1185">Reference proteome</keyword>
<feature type="compositionally biased region" description="Basic and acidic residues" evidence="1">
    <location>
        <begin position="84"/>
        <end position="94"/>
    </location>
</feature>
<feature type="region of interest" description="Disordered" evidence="1">
    <location>
        <begin position="74"/>
        <end position="133"/>
    </location>
</feature>
<evidence type="ECO:0000313" key="4">
    <source>
        <dbReference type="Proteomes" id="UP001271007"/>
    </source>
</evidence>
<comment type="caution">
    <text evidence="3">The sequence shown here is derived from an EMBL/GenBank/DDBJ whole genome shotgun (WGS) entry which is preliminary data.</text>
</comment>
<sequence length="133" mass="14449">MITTISTLVRNSSSIVRTQPHSTRTSINRSDAQSDYDHISDIHNIVLGSLALLLVAATIVLAIVLYRLDRRRSVRSSNGAVETVRMDDLERGSSEVEPELSVSDVGFVVGESGESDQQTSVAHDREPNGSATR</sequence>
<accession>A0AAJ0LW28</accession>
<proteinExistence type="predicted"/>
<gene>
    <name evidence="3" type="ORF">LTR09_001621</name>
</gene>
<keyword evidence="2" id="KW-0812">Transmembrane</keyword>
<evidence type="ECO:0000256" key="1">
    <source>
        <dbReference type="SAM" id="MobiDB-lite"/>
    </source>
</evidence>
<evidence type="ECO:0000256" key="2">
    <source>
        <dbReference type="SAM" id="Phobius"/>
    </source>
</evidence>
<keyword evidence="2" id="KW-1133">Transmembrane helix</keyword>